<evidence type="ECO:0000259" key="13">
    <source>
        <dbReference type="PROSITE" id="PS51767"/>
    </source>
</evidence>
<evidence type="ECO:0000256" key="1">
    <source>
        <dbReference type="ARBA" id="ARBA00007447"/>
    </source>
</evidence>
<dbReference type="InterPro" id="IPR011001">
    <property type="entry name" value="Saposin-like"/>
</dbReference>
<dbReference type="PANTHER" id="PTHR47966">
    <property type="entry name" value="BETA-SITE APP-CLEAVING ENZYME, ISOFORM A-RELATED"/>
    <property type="match status" value="1"/>
</dbReference>
<evidence type="ECO:0000256" key="11">
    <source>
        <dbReference type="SAM" id="SignalP"/>
    </source>
</evidence>
<dbReference type="GO" id="GO:0004190">
    <property type="term" value="F:aspartic-type endopeptidase activity"/>
    <property type="evidence" value="ECO:0007669"/>
    <property type="project" value="UniProtKB-KW"/>
</dbReference>
<evidence type="ECO:0000256" key="6">
    <source>
        <dbReference type="ARBA" id="ARBA00023157"/>
    </source>
</evidence>
<keyword evidence="7" id="KW-0325">Glycoprotein</keyword>
<evidence type="ECO:0000256" key="8">
    <source>
        <dbReference type="PIRSR" id="PIRSR601461-1"/>
    </source>
</evidence>
<dbReference type="PANTHER" id="PTHR47966:SF20">
    <property type="entry name" value="ASPARTIC PROTEINASE-LIKE"/>
    <property type="match status" value="1"/>
</dbReference>
<comment type="similarity">
    <text evidence="1 10">Belongs to the peptidase A1 family.</text>
</comment>
<feature type="active site" evidence="8">
    <location>
        <position position="107"/>
    </location>
</feature>
<dbReference type="InterPro" id="IPR001461">
    <property type="entry name" value="Aspartic_peptidase_A1"/>
</dbReference>
<dbReference type="PROSITE" id="PS51767">
    <property type="entry name" value="PEPTIDASE_A1"/>
    <property type="match status" value="1"/>
</dbReference>
<evidence type="ECO:0000259" key="12">
    <source>
        <dbReference type="PROSITE" id="PS50015"/>
    </source>
</evidence>
<protein>
    <submittedName>
        <fullName evidence="14">Uncharacterized protein MANES_03G213100</fullName>
    </submittedName>
</protein>
<reference evidence="14" key="1">
    <citation type="submission" date="2018-02" db="EMBL/GenBank/DDBJ databases">
        <title>Rhizophora mucronata_Transcriptome.</title>
        <authorList>
            <person name="Meera S.P."/>
            <person name="Sreeshan A."/>
            <person name="Augustine A."/>
        </authorList>
    </citation>
    <scope>NUCLEOTIDE SEQUENCE</scope>
    <source>
        <tissue evidence="14">Leaf</tissue>
    </source>
</reference>
<feature type="domain" description="Peptidase A1" evidence="13">
    <location>
        <begin position="89"/>
        <end position="510"/>
    </location>
</feature>
<evidence type="ECO:0000256" key="7">
    <source>
        <dbReference type="ARBA" id="ARBA00023180"/>
    </source>
</evidence>
<proteinExistence type="inferred from homology"/>
<dbReference type="Pfam" id="PF00026">
    <property type="entry name" value="Asp"/>
    <property type="match status" value="1"/>
</dbReference>
<keyword evidence="6 9" id="KW-1015">Disulfide bond</keyword>
<feature type="disulfide bond" evidence="9">
    <location>
        <begin position="120"/>
        <end position="126"/>
    </location>
</feature>
<dbReference type="InterPro" id="IPR007856">
    <property type="entry name" value="SapB_1"/>
</dbReference>
<evidence type="ECO:0000256" key="2">
    <source>
        <dbReference type="ARBA" id="ARBA00022670"/>
    </source>
</evidence>
<sequence>MTVGSMGIKFLLLAIWIAAWLDSLAPADSFYGLVRIPLKKRPLDLYTINAARIIAAGTSPVRGIENTNTSFMKTKENIVYLKNYLDTQYYGEIGIGSPPQSFTVIFDTGSSNLWVPSSKCLLSMNCYFHSKFRARLSSTYNFVGTPCKIHYGSGSISGFFSQDYVKVGSKIVKDQEFVEVTREGFLALLGTQFDGVLGLGFQDIAIGQATPIWYNMIQQGHVSQQIFSLWLNHNPLSSVGGEIVFGGLDWRHFKGDHTFTPVTKKGYWQIEVGNIFVANSSTGLCEQGCAAIVDSGLSFVAGPTAIVTQINHAIGAQGLVSLECKNVAYRYWNLMWEYLMSGFRPEIICADIGLCTYNGSKFWSTILETVVDNENKGRPSVDESAFCTFCEMIVFWIQVQLKQHKAKDRIFKYVDELCERLPDPTGKSFINCDDMGTMPDVSFNIGNKEFPLSPEQYVLRIEDNCATVCLSGFAALDVPPPQGPLWVLGNVFLGAYHTVFDSANLRIGFAKAVG</sequence>
<feature type="domain" description="Saposin B-type" evidence="12">
    <location>
        <begin position="319"/>
        <end position="359"/>
    </location>
</feature>
<evidence type="ECO:0000256" key="10">
    <source>
        <dbReference type="RuleBase" id="RU000454"/>
    </source>
</evidence>
<dbReference type="PROSITE" id="PS50015">
    <property type="entry name" value="SAP_B"/>
    <property type="match status" value="2"/>
</dbReference>
<keyword evidence="4 10" id="KW-0378">Hydrolase</keyword>
<feature type="chain" id="PRO_5015196536" evidence="11">
    <location>
        <begin position="28"/>
        <end position="514"/>
    </location>
</feature>
<dbReference type="PRINTS" id="PR00792">
    <property type="entry name" value="PEPSIN"/>
</dbReference>
<dbReference type="Gene3D" id="1.10.225.10">
    <property type="entry name" value="Saposin-like"/>
    <property type="match status" value="1"/>
</dbReference>
<keyword evidence="11" id="KW-0732">Signal</keyword>
<keyword evidence="3 10" id="KW-0064">Aspartyl protease</keyword>
<organism evidence="14">
    <name type="scientific">Rhizophora mucronata</name>
    <name type="common">Asiatic mangrove</name>
    <dbReference type="NCBI Taxonomy" id="61149"/>
    <lineage>
        <taxon>Eukaryota</taxon>
        <taxon>Viridiplantae</taxon>
        <taxon>Streptophyta</taxon>
        <taxon>Embryophyta</taxon>
        <taxon>Tracheophyta</taxon>
        <taxon>Spermatophyta</taxon>
        <taxon>Magnoliopsida</taxon>
        <taxon>eudicotyledons</taxon>
        <taxon>Gunneridae</taxon>
        <taxon>Pentapetalae</taxon>
        <taxon>rosids</taxon>
        <taxon>fabids</taxon>
        <taxon>Malpighiales</taxon>
        <taxon>Rhizophoraceae</taxon>
        <taxon>Rhizophora</taxon>
    </lineage>
</organism>
<feature type="domain" description="Saposin B-type" evidence="12">
    <location>
        <begin position="383"/>
        <end position="424"/>
    </location>
</feature>
<dbReference type="PROSITE" id="PS00141">
    <property type="entry name" value="ASP_PROTEASE"/>
    <property type="match status" value="1"/>
</dbReference>
<feature type="active site" evidence="8">
    <location>
        <position position="294"/>
    </location>
</feature>
<dbReference type="GO" id="GO:0006508">
    <property type="term" value="P:proteolysis"/>
    <property type="evidence" value="ECO:0007669"/>
    <property type="project" value="UniProtKB-KW"/>
</dbReference>
<evidence type="ECO:0000256" key="9">
    <source>
        <dbReference type="PIRSR" id="PIRSR601461-2"/>
    </source>
</evidence>
<dbReference type="AlphaFoldDB" id="A0A2P2KA41"/>
<accession>A0A2P2KA41</accession>
<dbReference type="EMBL" id="GGEC01022109">
    <property type="protein sequence ID" value="MBX02593.1"/>
    <property type="molecule type" value="Transcribed_RNA"/>
</dbReference>
<dbReference type="InterPro" id="IPR033121">
    <property type="entry name" value="PEPTIDASE_A1"/>
</dbReference>
<evidence type="ECO:0000256" key="5">
    <source>
        <dbReference type="ARBA" id="ARBA00023145"/>
    </source>
</evidence>
<dbReference type="Pfam" id="PF05184">
    <property type="entry name" value="SapB_1"/>
    <property type="match status" value="1"/>
</dbReference>
<dbReference type="SUPFAM" id="SSF47862">
    <property type="entry name" value="Saposin"/>
    <property type="match status" value="1"/>
</dbReference>
<dbReference type="GO" id="GO:0006629">
    <property type="term" value="P:lipid metabolic process"/>
    <property type="evidence" value="ECO:0007669"/>
    <property type="project" value="InterPro"/>
</dbReference>
<evidence type="ECO:0000313" key="14">
    <source>
        <dbReference type="EMBL" id="MBX02593.1"/>
    </source>
</evidence>
<keyword evidence="5" id="KW-0865">Zymogen</keyword>
<dbReference type="SUPFAM" id="SSF50630">
    <property type="entry name" value="Acid proteases"/>
    <property type="match status" value="1"/>
</dbReference>
<evidence type="ECO:0000256" key="3">
    <source>
        <dbReference type="ARBA" id="ARBA00022750"/>
    </source>
</evidence>
<dbReference type="InterPro" id="IPR008139">
    <property type="entry name" value="SaposinB_dom"/>
</dbReference>
<dbReference type="Gene3D" id="2.40.70.10">
    <property type="entry name" value="Acid Proteases"/>
    <property type="match status" value="2"/>
</dbReference>
<dbReference type="InterPro" id="IPR021109">
    <property type="entry name" value="Peptidase_aspartic_dom_sf"/>
</dbReference>
<name>A0A2P2KA41_RHIMU</name>
<dbReference type="InterPro" id="IPR001969">
    <property type="entry name" value="Aspartic_peptidase_AS"/>
</dbReference>
<keyword evidence="2 10" id="KW-0645">Protease</keyword>
<dbReference type="FunFam" id="2.40.70.10:FF:000115">
    <property type="entry name" value="Lysosomal aspartic protease"/>
    <property type="match status" value="1"/>
</dbReference>
<evidence type="ECO:0000256" key="4">
    <source>
        <dbReference type="ARBA" id="ARBA00022801"/>
    </source>
</evidence>
<feature type="signal peptide" evidence="11">
    <location>
        <begin position="1"/>
        <end position="27"/>
    </location>
</feature>